<dbReference type="SMR" id="A0A3G6VF56"/>
<feature type="signal peptide" evidence="7">
    <location>
        <begin position="1"/>
        <end position="24"/>
    </location>
</feature>
<sequence length="141" mass="15568">MALSSGTAFTLGLVLSGSLLCCFAEHRLVGGWHKKNDTTDQHYHNLAHFAVGKQTEGRDFFDTVLQIRAVETQVVAGMNYRITFDAAESTCRVTETYTKELCRPKTPEVKASCTTEIYDVPWLNETSVTSYICGSTDSSST</sequence>
<evidence type="ECO:0000259" key="8">
    <source>
        <dbReference type="SMART" id="SM00043"/>
    </source>
</evidence>
<dbReference type="PANTHER" id="PTHR46186">
    <property type="entry name" value="CYSTATIN"/>
    <property type="match status" value="1"/>
</dbReference>
<dbReference type="EMBL" id="MH998118">
    <property type="protein sequence ID" value="AZB52851.1"/>
    <property type="molecule type" value="mRNA"/>
</dbReference>
<dbReference type="InterPro" id="IPR000010">
    <property type="entry name" value="Cystatin_dom"/>
</dbReference>
<dbReference type="Pfam" id="PF00031">
    <property type="entry name" value="Cystatin"/>
    <property type="match status" value="1"/>
</dbReference>
<evidence type="ECO:0000256" key="7">
    <source>
        <dbReference type="SAM" id="SignalP"/>
    </source>
</evidence>
<dbReference type="SUPFAM" id="SSF54403">
    <property type="entry name" value="Cystatin/monellin"/>
    <property type="match status" value="1"/>
</dbReference>
<evidence type="ECO:0000313" key="9">
    <source>
        <dbReference type="EMBL" id="AZB52851.1"/>
    </source>
</evidence>
<comment type="subcellular location">
    <subcellularLocation>
        <location evidence="1">Secreted</location>
    </subcellularLocation>
</comment>
<proteinExistence type="evidence at transcript level"/>
<dbReference type="PANTHER" id="PTHR46186:SF2">
    <property type="entry name" value="CYSTATIN"/>
    <property type="match status" value="1"/>
</dbReference>
<dbReference type="InterPro" id="IPR046350">
    <property type="entry name" value="Cystatin_sf"/>
</dbReference>
<keyword evidence="3" id="KW-0964">Secreted</keyword>
<reference evidence="9" key="1">
    <citation type="submission" date="2018-09" db="EMBL/GenBank/DDBJ databases">
        <authorList>
            <person name="Kuang L."/>
            <person name="Cheng T."/>
        </authorList>
    </citation>
    <scope>NUCLEOTIDE SEQUENCE</scope>
</reference>
<dbReference type="GO" id="GO:0031982">
    <property type="term" value="C:vesicle"/>
    <property type="evidence" value="ECO:0007669"/>
    <property type="project" value="TreeGrafter"/>
</dbReference>
<feature type="domain" description="Cystatin" evidence="8">
    <location>
        <begin position="27"/>
        <end position="134"/>
    </location>
</feature>
<evidence type="ECO:0000256" key="3">
    <source>
        <dbReference type="ARBA" id="ARBA00022525"/>
    </source>
</evidence>
<dbReference type="GO" id="GO:0005615">
    <property type="term" value="C:extracellular space"/>
    <property type="evidence" value="ECO:0007669"/>
    <property type="project" value="TreeGrafter"/>
</dbReference>
<feature type="chain" id="PRO_5018660237" evidence="7">
    <location>
        <begin position="25"/>
        <end position="141"/>
    </location>
</feature>
<name>A0A3G6VF56_HAEFA</name>
<dbReference type="Gene3D" id="3.10.450.10">
    <property type="match status" value="1"/>
</dbReference>
<keyword evidence="5" id="KW-0789">Thiol protease inhibitor</keyword>
<dbReference type="SMART" id="SM00043">
    <property type="entry name" value="CY"/>
    <property type="match status" value="1"/>
</dbReference>
<protein>
    <submittedName>
        <fullName evidence="9">Cystatin</fullName>
    </submittedName>
</protein>
<dbReference type="InterPro" id="IPR018073">
    <property type="entry name" value="Prot_inh_cystat_CS"/>
</dbReference>
<dbReference type="AlphaFoldDB" id="A0A3G6VF56"/>
<evidence type="ECO:0000256" key="5">
    <source>
        <dbReference type="ARBA" id="ARBA00022704"/>
    </source>
</evidence>
<organism evidence="9">
    <name type="scientific">Haemaphysalis flava</name>
    <name type="common">Tick</name>
    <dbReference type="NCBI Taxonomy" id="181088"/>
    <lineage>
        <taxon>Eukaryota</taxon>
        <taxon>Metazoa</taxon>
        <taxon>Ecdysozoa</taxon>
        <taxon>Arthropoda</taxon>
        <taxon>Chelicerata</taxon>
        <taxon>Arachnida</taxon>
        <taxon>Acari</taxon>
        <taxon>Parasitiformes</taxon>
        <taxon>Ixodida</taxon>
        <taxon>Ixodoidea</taxon>
        <taxon>Ixodidae</taxon>
        <taxon>Haemaphysalinae</taxon>
        <taxon>Haemaphysalis</taxon>
    </lineage>
</organism>
<dbReference type="PROSITE" id="PS00287">
    <property type="entry name" value="CYSTATIN"/>
    <property type="match status" value="1"/>
</dbReference>
<keyword evidence="4" id="KW-0646">Protease inhibitor</keyword>
<evidence type="ECO:0000256" key="4">
    <source>
        <dbReference type="ARBA" id="ARBA00022690"/>
    </source>
</evidence>
<keyword evidence="6 7" id="KW-0732">Signal</keyword>
<dbReference type="GO" id="GO:0004869">
    <property type="term" value="F:cysteine-type endopeptidase inhibitor activity"/>
    <property type="evidence" value="ECO:0007669"/>
    <property type="project" value="UniProtKB-KW"/>
</dbReference>
<dbReference type="GO" id="GO:0005737">
    <property type="term" value="C:cytoplasm"/>
    <property type="evidence" value="ECO:0007669"/>
    <property type="project" value="TreeGrafter"/>
</dbReference>
<evidence type="ECO:0000256" key="1">
    <source>
        <dbReference type="ARBA" id="ARBA00004613"/>
    </source>
</evidence>
<accession>A0A3G6VF56</accession>
<comment type="similarity">
    <text evidence="2">Belongs to the cystatin family.</text>
</comment>
<evidence type="ECO:0000256" key="6">
    <source>
        <dbReference type="ARBA" id="ARBA00022729"/>
    </source>
</evidence>
<evidence type="ECO:0000256" key="2">
    <source>
        <dbReference type="ARBA" id="ARBA00009403"/>
    </source>
</evidence>
<dbReference type="CDD" id="cd00042">
    <property type="entry name" value="CY"/>
    <property type="match status" value="1"/>
</dbReference>